<organism evidence="1">
    <name type="scientific">uncultured marine phage</name>
    <dbReference type="NCBI Taxonomy" id="707152"/>
    <lineage>
        <taxon>Viruses</taxon>
        <taxon>environmental samples</taxon>
    </lineage>
</organism>
<protein>
    <submittedName>
        <fullName evidence="1">Uncharacterized protein</fullName>
    </submittedName>
</protein>
<reference evidence="1" key="1">
    <citation type="submission" date="2021-06" db="EMBL/GenBank/DDBJ databases">
        <authorList>
            <person name="Gannon L."/>
            <person name="Redgwell R T."/>
            <person name="Michniewski S."/>
            <person name="Harrison D C."/>
            <person name="Millard A."/>
        </authorList>
    </citation>
    <scope>NUCLEOTIDE SEQUENCE</scope>
</reference>
<sequence>MASKSEKINFLINPDTLPDLVRKLTDLTKISDIIKFKIDSKNILIYSLVGETTIIAFKNYLLPTKDYFDFKEEFDYTLDYIVINAKRFVKNLAFFSTEDPVKMTLTYRQSPTESLMYVRSMSASDGRFKMNNVGAEPYKVRDIDKVKLKALLNPANSEWGFQVKDSDFQDVRKLSAINGDDRIITITTNKGNIHFGEVGIWDLIISETEEVQDEITFPKKYLSSITNTEDVINFSVFPNFILFKEDNTNLMVSFEQNFEDEEY</sequence>
<dbReference type="EMBL" id="OU342829">
    <property type="protein sequence ID" value="CAG7581023.1"/>
    <property type="molecule type" value="Genomic_DNA"/>
</dbReference>
<evidence type="ECO:0000313" key="1">
    <source>
        <dbReference type="EMBL" id="CAG7581023.1"/>
    </source>
</evidence>
<name>A0A8D9C993_9VIRU</name>
<proteinExistence type="predicted"/>
<accession>A0A8D9C993</accession>
<gene>
    <name evidence="1" type="ORF">SLAVMIC_00636</name>
</gene>